<evidence type="ECO:0000256" key="3">
    <source>
        <dbReference type="ARBA" id="ARBA00022960"/>
    </source>
</evidence>
<dbReference type="GO" id="GO:0005886">
    <property type="term" value="C:plasma membrane"/>
    <property type="evidence" value="ECO:0007669"/>
    <property type="project" value="TreeGrafter"/>
</dbReference>
<feature type="domain" description="Rod shape-determining protein MreC beta-barrel core" evidence="8">
    <location>
        <begin position="126"/>
        <end position="276"/>
    </location>
</feature>
<name>A0A7K2INQ6_9ACTN</name>
<evidence type="ECO:0000313" key="11">
    <source>
        <dbReference type="Proteomes" id="UP000467124"/>
    </source>
</evidence>
<evidence type="ECO:0000259" key="8">
    <source>
        <dbReference type="Pfam" id="PF04085"/>
    </source>
</evidence>
<dbReference type="Gene3D" id="2.40.10.350">
    <property type="entry name" value="Rod shape-determining protein MreC, domain 2"/>
    <property type="match status" value="1"/>
</dbReference>
<dbReference type="InterPro" id="IPR042177">
    <property type="entry name" value="Cell/Rod_1"/>
</dbReference>
<evidence type="ECO:0000256" key="2">
    <source>
        <dbReference type="ARBA" id="ARBA00013855"/>
    </source>
</evidence>
<dbReference type="Proteomes" id="UP000467124">
    <property type="component" value="Unassembled WGS sequence"/>
</dbReference>
<evidence type="ECO:0000313" key="10">
    <source>
        <dbReference type="EMBL" id="MYR31598.1"/>
    </source>
</evidence>
<evidence type="ECO:0000256" key="5">
    <source>
        <dbReference type="PIRNR" id="PIRNR038471"/>
    </source>
</evidence>
<dbReference type="GO" id="GO:0008360">
    <property type="term" value="P:regulation of cell shape"/>
    <property type="evidence" value="ECO:0007669"/>
    <property type="project" value="UniProtKB-KW"/>
</dbReference>
<sequence>MLRDSSRSRVLFAVLVAAALVLMVLDSRPGNDAVTSLARAGGEIAFVPASAGVGVFAEPAGRFYDGLRKSHESAARIAELETANAELRAELDSTRIDEHRSEQLDELLHLSGLGGYEIVPAQSVTRTTAHGYAHTATLDAGTESGIRKDMTVLNGSGLVGRIVEAGPRTSTVKLATDVNSSVGARLEGTRKIGSITGGSVLGGPEADMTLELFDMEAPIEKGDRVVTLGSHEGAPFVPGVPIGTVDDVQVAPGALSRIARITPAVDFAALDMVGVVVKGPAEDPRDSVLPPKPDPKGDQ</sequence>
<evidence type="ECO:0000256" key="7">
    <source>
        <dbReference type="SAM" id="MobiDB-lite"/>
    </source>
</evidence>
<feature type="region of interest" description="Disordered" evidence="7">
    <location>
        <begin position="280"/>
        <end position="299"/>
    </location>
</feature>
<dbReference type="Gene3D" id="2.40.10.340">
    <property type="entry name" value="Rod shape-determining protein MreC, domain 1"/>
    <property type="match status" value="1"/>
</dbReference>
<dbReference type="RefSeq" id="WP_017533776.1">
    <property type="nucleotide sequence ID" value="NZ_BAZE01000012.1"/>
</dbReference>
<dbReference type="GeneID" id="91393406"/>
<evidence type="ECO:0000313" key="12">
    <source>
        <dbReference type="Proteomes" id="UP001585053"/>
    </source>
</evidence>
<dbReference type="InterPro" id="IPR007221">
    <property type="entry name" value="MreC"/>
</dbReference>
<accession>A0A7K2INQ6</accession>
<dbReference type="PIRSF" id="PIRSF038471">
    <property type="entry name" value="MreC"/>
    <property type="match status" value="1"/>
</dbReference>
<keyword evidence="6" id="KW-0175">Coiled coil</keyword>
<evidence type="ECO:0000256" key="6">
    <source>
        <dbReference type="SAM" id="Coils"/>
    </source>
</evidence>
<dbReference type="InterPro" id="IPR055342">
    <property type="entry name" value="MreC_beta-barrel_core"/>
</dbReference>
<reference evidence="10 11" key="1">
    <citation type="journal article" date="2019" name="Nat. Commun.">
        <title>The antimicrobial potential of Streptomyces from insect microbiomes.</title>
        <authorList>
            <person name="Chevrette M.G."/>
            <person name="Carlson C.M."/>
            <person name="Ortega H.E."/>
            <person name="Thomas C."/>
            <person name="Ananiev G.E."/>
            <person name="Barns K.J."/>
            <person name="Book A.J."/>
            <person name="Cagnazzo J."/>
            <person name="Carlos C."/>
            <person name="Flanigan W."/>
            <person name="Grubbs K.J."/>
            <person name="Horn H.A."/>
            <person name="Hoffmann F.M."/>
            <person name="Klassen J.L."/>
            <person name="Knack J.J."/>
            <person name="Lewin G.R."/>
            <person name="McDonald B.R."/>
            <person name="Muller L."/>
            <person name="Melo W.G.P."/>
            <person name="Pinto-Tomas A.A."/>
            <person name="Schmitz A."/>
            <person name="Wendt-Pienkowski E."/>
            <person name="Wildman S."/>
            <person name="Zhao M."/>
            <person name="Zhang F."/>
            <person name="Bugni T.S."/>
            <person name="Andes D.R."/>
            <person name="Pupo M.T."/>
            <person name="Currie C.R."/>
        </authorList>
    </citation>
    <scope>NUCLEOTIDE SEQUENCE [LARGE SCALE GENOMIC DNA]</scope>
    <source>
        <strain evidence="10 11">SID5840</strain>
    </source>
</reference>
<keyword evidence="3 5" id="KW-0133">Cell shape</keyword>
<comment type="similarity">
    <text evidence="1 5">Belongs to the MreC family.</text>
</comment>
<feature type="coiled-coil region" evidence="6">
    <location>
        <begin position="70"/>
        <end position="97"/>
    </location>
</feature>
<comment type="function">
    <text evidence="5">Involved in formation and maintenance of cell shape.</text>
</comment>
<evidence type="ECO:0000256" key="1">
    <source>
        <dbReference type="ARBA" id="ARBA00009369"/>
    </source>
</evidence>
<gene>
    <name evidence="9" type="primary">mreC</name>
    <name evidence="10" type="ORF">GTW20_04765</name>
    <name evidence="9" type="ORF">VSQ78_12315</name>
</gene>
<organism evidence="10 11">
    <name type="scientific">Nocardiopsis alba</name>
    <dbReference type="NCBI Taxonomy" id="53437"/>
    <lineage>
        <taxon>Bacteria</taxon>
        <taxon>Bacillati</taxon>
        <taxon>Actinomycetota</taxon>
        <taxon>Actinomycetes</taxon>
        <taxon>Streptosporangiales</taxon>
        <taxon>Nocardiopsidaceae</taxon>
        <taxon>Nocardiopsis</taxon>
    </lineage>
</organism>
<protein>
    <recommendedName>
        <fullName evidence="2 5">Cell shape-determining protein MreC</fullName>
    </recommendedName>
    <alternativeName>
        <fullName evidence="4 5">Cell shape protein MreC</fullName>
    </alternativeName>
</protein>
<evidence type="ECO:0000256" key="4">
    <source>
        <dbReference type="ARBA" id="ARBA00032089"/>
    </source>
</evidence>
<dbReference type="EMBL" id="WWHY01000001">
    <property type="protein sequence ID" value="MYR31598.1"/>
    <property type="molecule type" value="Genomic_DNA"/>
</dbReference>
<comment type="caution">
    <text evidence="10">The sequence shown here is derived from an EMBL/GenBank/DDBJ whole genome shotgun (WGS) entry which is preliminary data.</text>
</comment>
<proteinExistence type="inferred from homology"/>
<dbReference type="Proteomes" id="UP001585053">
    <property type="component" value="Unassembled WGS sequence"/>
</dbReference>
<dbReference type="AlphaFoldDB" id="A0A7K2INQ6"/>
<dbReference type="Pfam" id="PF04085">
    <property type="entry name" value="MreC"/>
    <property type="match status" value="1"/>
</dbReference>
<dbReference type="InterPro" id="IPR042175">
    <property type="entry name" value="Cell/Rod_MreC_2"/>
</dbReference>
<dbReference type="PANTHER" id="PTHR34138:SF1">
    <property type="entry name" value="CELL SHAPE-DETERMINING PROTEIN MREC"/>
    <property type="match status" value="1"/>
</dbReference>
<evidence type="ECO:0000313" key="9">
    <source>
        <dbReference type="EMBL" id="MFB8768488.1"/>
    </source>
</evidence>
<keyword evidence="12" id="KW-1185">Reference proteome</keyword>
<dbReference type="EMBL" id="JAYMRS010000003">
    <property type="protein sequence ID" value="MFB8768488.1"/>
    <property type="molecule type" value="Genomic_DNA"/>
</dbReference>
<reference evidence="9 12" key="2">
    <citation type="submission" date="2024-01" db="EMBL/GenBank/DDBJ databases">
        <title>Genome mining of biosynthetic gene clusters to explore secondary metabolites of Streptomyces sp.</title>
        <authorList>
            <person name="Baig A."/>
            <person name="Ajitkumar Shintre N."/>
            <person name="Kumar H."/>
            <person name="Anbarasu A."/>
            <person name="Ramaiah S."/>
        </authorList>
    </citation>
    <scope>NUCLEOTIDE SEQUENCE [LARGE SCALE GENOMIC DNA]</scope>
    <source>
        <strain evidence="9 12">A01</strain>
    </source>
</reference>
<dbReference type="PANTHER" id="PTHR34138">
    <property type="entry name" value="CELL SHAPE-DETERMINING PROTEIN MREC"/>
    <property type="match status" value="1"/>
</dbReference>